<name>A0ABW1IIU6_9PSEU</name>
<dbReference type="Gene3D" id="1.10.4100.10">
    <property type="entry name" value="2-methylcitrate dehydratase PrpD"/>
    <property type="match status" value="1"/>
</dbReference>
<accession>A0ABW1IIU6</accession>
<dbReference type="SUPFAM" id="SSF103378">
    <property type="entry name" value="2-methylcitrate dehydratase PrpD"/>
    <property type="match status" value="1"/>
</dbReference>
<keyword evidence="4" id="KW-1185">Reference proteome</keyword>
<proteinExistence type="inferred from homology"/>
<dbReference type="InterPro" id="IPR005656">
    <property type="entry name" value="MmgE_PrpD"/>
</dbReference>
<sequence>MTAVDEIAPSSTASDLDALAAWASDFSLADLPGELLPTLRGCVLYGLAVGMATLRVPPAQMICRTLDLDGPPAGSSVRLLDGVASSASNAALANGVLLSGRVQGDSHACGHIGGVVIPTALAVAQHGNLSGAEMLASLVAGYETGLRIGRDHSKALSERGFRTTPVYGVFAAAAVAARGLGLDAATTRNALSVSANLAGGLREYVTAGTDESPFQAGFAARAGVSAAQLVSTGLNAAGSALHGPAGFYSAYGGAASDHGTRLAVDLGRQFEFPEVTYKPHPACVFLRGMIHGVAALRAQAGEGAVLEELEVRLCPFEAEFLGIRYAGPFSAASQTTMSAPFCAALTWATGTVGYATLREFDNPAVLELVPKVRIVADPNLGQYETHLRLELADGRTLRDVSGPGDGDYKVRWDEVVPVAWALCAEVGVPAELIEAFIEAVGRVDTARDVSEVVGAVRDMVRAAS</sequence>
<protein>
    <submittedName>
        <fullName evidence="3">MmgE/PrpD family protein</fullName>
    </submittedName>
</protein>
<comment type="similarity">
    <text evidence="1">Belongs to the PrpD family.</text>
</comment>
<dbReference type="RefSeq" id="WP_379571596.1">
    <property type="nucleotide sequence ID" value="NZ_JBHSQK010000110.1"/>
</dbReference>
<dbReference type="PANTHER" id="PTHR16943">
    <property type="entry name" value="2-METHYLCITRATE DEHYDRATASE-RELATED"/>
    <property type="match status" value="1"/>
</dbReference>
<comment type="caution">
    <text evidence="3">The sequence shown here is derived from an EMBL/GenBank/DDBJ whole genome shotgun (WGS) entry which is preliminary data.</text>
</comment>
<evidence type="ECO:0000313" key="3">
    <source>
        <dbReference type="EMBL" id="MFC5952579.1"/>
    </source>
</evidence>
<evidence type="ECO:0000313" key="4">
    <source>
        <dbReference type="Proteomes" id="UP001596119"/>
    </source>
</evidence>
<evidence type="ECO:0000256" key="1">
    <source>
        <dbReference type="ARBA" id="ARBA00006174"/>
    </source>
</evidence>
<gene>
    <name evidence="3" type="ORF">ACFQH9_30390</name>
</gene>
<dbReference type="InterPro" id="IPR042183">
    <property type="entry name" value="MmgE/PrpD_sf_1"/>
</dbReference>
<dbReference type="Proteomes" id="UP001596119">
    <property type="component" value="Unassembled WGS sequence"/>
</dbReference>
<dbReference type="InterPro" id="IPR045336">
    <property type="entry name" value="MmgE_PrpD_N"/>
</dbReference>
<dbReference type="PANTHER" id="PTHR16943:SF8">
    <property type="entry name" value="2-METHYLCITRATE DEHYDRATASE"/>
    <property type="match status" value="1"/>
</dbReference>
<dbReference type="Pfam" id="PF03972">
    <property type="entry name" value="MmgE_PrpD_N"/>
    <property type="match status" value="1"/>
</dbReference>
<reference evidence="4" key="1">
    <citation type="journal article" date="2019" name="Int. J. Syst. Evol. Microbiol.">
        <title>The Global Catalogue of Microorganisms (GCM) 10K type strain sequencing project: providing services to taxonomists for standard genome sequencing and annotation.</title>
        <authorList>
            <consortium name="The Broad Institute Genomics Platform"/>
            <consortium name="The Broad Institute Genome Sequencing Center for Infectious Disease"/>
            <person name="Wu L."/>
            <person name="Ma J."/>
        </authorList>
    </citation>
    <scope>NUCLEOTIDE SEQUENCE [LARGE SCALE GENOMIC DNA]</scope>
    <source>
        <strain evidence="4">CGMCC 4.7397</strain>
    </source>
</reference>
<dbReference type="EMBL" id="JBHSQK010000110">
    <property type="protein sequence ID" value="MFC5952579.1"/>
    <property type="molecule type" value="Genomic_DNA"/>
</dbReference>
<dbReference type="InterPro" id="IPR036148">
    <property type="entry name" value="MmgE/PrpD_sf"/>
</dbReference>
<evidence type="ECO:0000259" key="2">
    <source>
        <dbReference type="Pfam" id="PF03972"/>
    </source>
</evidence>
<organism evidence="3 4">
    <name type="scientific">Pseudonocardia lutea</name>
    <dbReference type="NCBI Taxonomy" id="2172015"/>
    <lineage>
        <taxon>Bacteria</taxon>
        <taxon>Bacillati</taxon>
        <taxon>Actinomycetota</taxon>
        <taxon>Actinomycetes</taxon>
        <taxon>Pseudonocardiales</taxon>
        <taxon>Pseudonocardiaceae</taxon>
        <taxon>Pseudonocardia</taxon>
    </lineage>
</organism>
<feature type="domain" description="MmgE/PrpD N-terminal" evidence="2">
    <location>
        <begin position="18"/>
        <end position="253"/>
    </location>
</feature>